<keyword evidence="2" id="KW-1185">Reference proteome</keyword>
<accession>A0ACC0KB24</accession>
<evidence type="ECO:0000313" key="1">
    <source>
        <dbReference type="EMBL" id="KAI8433510.1"/>
    </source>
</evidence>
<organism evidence="1 2">
    <name type="scientific">Choristoneura fumiferana</name>
    <name type="common">Spruce budworm moth</name>
    <name type="synonym">Archips fumiferana</name>
    <dbReference type="NCBI Taxonomy" id="7141"/>
    <lineage>
        <taxon>Eukaryota</taxon>
        <taxon>Metazoa</taxon>
        <taxon>Ecdysozoa</taxon>
        <taxon>Arthropoda</taxon>
        <taxon>Hexapoda</taxon>
        <taxon>Insecta</taxon>
        <taxon>Pterygota</taxon>
        <taxon>Neoptera</taxon>
        <taxon>Endopterygota</taxon>
        <taxon>Lepidoptera</taxon>
        <taxon>Glossata</taxon>
        <taxon>Ditrysia</taxon>
        <taxon>Tortricoidea</taxon>
        <taxon>Tortricidae</taxon>
        <taxon>Tortricinae</taxon>
        <taxon>Choristoneura</taxon>
    </lineage>
</organism>
<proteinExistence type="predicted"/>
<evidence type="ECO:0000313" key="2">
    <source>
        <dbReference type="Proteomes" id="UP001064048"/>
    </source>
</evidence>
<name>A0ACC0KB24_CHOFU</name>
<dbReference type="Proteomes" id="UP001064048">
    <property type="component" value="Chromosome 29"/>
</dbReference>
<gene>
    <name evidence="1" type="ORF">MSG28_015542</name>
</gene>
<comment type="caution">
    <text evidence="1">The sequence shown here is derived from an EMBL/GenBank/DDBJ whole genome shotgun (WGS) entry which is preliminary data.</text>
</comment>
<sequence>MDNDILDSLNDLGYTGPLTEEAAFTKALEGGPKSLEYTKLVHILAEDLKKLCNLEETVNMMNDPDESSSFLLELSSFLKELGCPYKKLVTGHMSSRLETKEDRILLLDYMISELMAARIVSVDRPKEKQPGMEIVMQESPTAKDLKEVLIALKFNKPPPNITVEMLFSKLESKLKDTIQKEGDQLVGKPLYNKAMTDKDWKNLETAFSDMYEEYRLRRETLITRLECTVQSFEWSDRLKSKKDVIQSAYRPAREQLKLKPDVKLSDFLAARTSLLHVEKTSSAVVRKNTQSDVNKVIIGQVPDRGGRPNEAQPPPPEMPSWQQRVAPAQGGGGGGGGRGGFGGGGGGGGGFSGRGAPAGGRGNPAGGRGNPAGGRGGGRVQGGYNQGAGDQRPQTSPAAFSQTQNHRNYQTYEVPPGGYQQNNNQGYQSNNQGYQSNQGNHGNQGYQSSQGYEQRGYDNNRGYDNRGGYQTQGYQSQGGGYKTYQAGQDYQAHNQGYRGYQNEHDDRTERRGGGRGGYGGRGRR</sequence>
<protein>
    <submittedName>
        <fullName evidence="1">Uncharacterized protein</fullName>
    </submittedName>
</protein>
<dbReference type="EMBL" id="CM046129">
    <property type="protein sequence ID" value="KAI8433510.1"/>
    <property type="molecule type" value="Genomic_DNA"/>
</dbReference>
<reference evidence="1 2" key="1">
    <citation type="journal article" date="2022" name="Genome Biol. Evol.">
        <title>The Spruce Budworm Genome: Reconstructing the Evolutionary History of Antifreeze Proteins.</title>
        <authorList>
            <person name="Beliveau C."/>
            <person name="Gagne P."/>
            <person name="Picq S."/>
            <person name="Vernygora O."/>
            <person name="Keeling C.I."/>
            <person name="Pinkney K."/>
            <person name="Doucet D."/>
            <person name="Wen F."/>
            <person name="Johnston J.S."/>
            <person name="Maaroufi H."/>
            <person name="Boyle B."/>
            <person name="Laroche J."/>
            <person name="Dewar K."/>
            <person name="Juretic N."/>
            <person name="Blackburn G."/>
            <person name="Nisole A."/>
            <person name="Brunet B."/>
            <person name="Brandao M."/>
            <person name="Lumley L."/>
            <person name="Duan J."/>
            <person name="Quan G."/>
            <person name="Lucarotti C.J."/>
            <person name="Roe A.D."/>
            <person name="Sperling F.A.H."/>
            <person name="Levesque R.C."/>
            <person name="Cusson M."/>
        </authorList>
    </citation>
    <scope>NUCLEOTIDE SEQUENCE [LARGE SCALE GENOMIC DNA]</scope>
    <source>
        <strain evidence="1">Glfc:IPQL:Cfum</strain>
    </source>
</reference>